<dbReference type="GO" id="GO:0008121">
    <property type="term" value="F:quinol-cytochrome-c reductase activity"/>
    <property type="evidence" value="ECO:0007669"/>
    <property type="project" value="InterPro"/>
</dbReference>
<dbReference type="PANTHER" id="PTHR19271:SF16">
    <property type="entry name" value="CYTOCHROME B"/>
    <property type="match status" value="1"/>
</dbReference>
<feature type="transmembrane region" description="Helical" evidence="19">
    <location>
        <begin position="307"/>
        <end position="326"/>
    </location>
</feature>
<feature type="domain" description="Cytochrome b/b6 C-terminal region profile" evidence="21">
    <location>
        <begin position="204"/>
        <end position="369"/>
    </location>
</feature>
<keyword evidence="12 19" id="KW-1133">Transmembrane helix</keyword>
<feature type="domain" description="Cytochrome b/b6 N-terminal region profile" evidence="20">
    <location>
        <begin position="1"/>
        <end position="203"/>
    </location>
</feature>
<evidence type="ECO:0000259" key="20">
    <source>
        <dbReference type="PROSITE" id="PS51002"/>
    </source>
</evidence>
<keyword evidence="7 19" id="KW-0679">Respiratory chain</keyword>
<comment type="similarity">
    <text evidence="19">Belongs to the cytochrome b family.</text>
</comment>
<gene>
    <name evidence="22" type="primary">CYTB</name>
</gene>
<dbReference type="EMBL" id="AB639034">
    <property type="protein sequence ID" value="BAL70376.1"/>
    <property type="molecule type" value="Genomic_DNA"/>
</dbReference>
<dbReference type="InterPro" id="IPR027387">
    <property type="entry name" value="Cytb/b6-like_sf"/>
</dbReference>
<evidence type="ECO:0000256" key="5">
    <source>
        <dbReference type="ARBA" id="ARBA00022448"/>
    </source>
</evidence>
<evidence type="ECO:0000256" key="10">
    <source>
        <dbReference type="ARBA" id="ARBA00022792"/>
    </source>
</evidence>
<dbReference type="PANTHER" id="PTHR19271">
    <property type="entry name" value="CYTOCHROME B"/>
    <property type="match status" value="1"/>
</dbReference>
<evidence type="ECO:0000256" key="1">
    <source>
        <dbReference type="ARBA" id="ARBA00002566"/>
    </source>
</evidence>
<feature type="transmembrane region" description="Helical" evidence="19">
    <location>
        <begin position="282"/>
        <end position="301"/>
    </location>
</feature>
<dbReference type="Pfam" id="PF00033">
    <property type="entry name" value="Cytochrome_B"/>
    <property type="match status" value="1"/>
</dbReference>
<keyword evidence="5 19" id="KW-0813">Transport</keyword>
<keyword evidence="10" id="KW-0999">Mitochondrion inner membrane</keyword>
<evidence type="ECO:0000259" key="21">
    <source>
        <dbReference type="PROSITE" id="PS51003"/>
    </source>
</evidence>
<comment type="subunit">
    <text evidence="3">The main subunits of complex b-c1 are: cytochrome b, cytochrome c1 and the Rieske protein.</text>
</comment>
<keyword evidence="16 19" id="KW-0472">Membrane</keyword>
<feature type="transmembrane region" description="Helical" evidence="19">
    <location>
        <begin position="104"/>
        <end position="127"/>
    </location>
</feature>
<evidence type="ECO:0000256" key="11">
    <source>
        <dbReference type="ARBA" id="ARBA00022982"/>
    </source>
</evidence>
<dbReference type="PIRSF" id="PIRSF038885">
    <property type="entry name" value="COB"/>
    <property type="match status" value="1"/>
</dbReference>
<dbReference type="GO" id="GO:0016491">
    <property type="term" value="F:oxidoreductase activity"/>
    <property type="evidence" value="ECO:0007669"/>
    <property type="project" value="UniProtKB-UniRule"/>
</dbReference>
<dbReference type="GO" id="GO:0045275">
    <property type="term" value="C:respiratory chain complex III"/>
    <property type="evidence" value="ECO:0007669"/>
    <property type="project" value="InterPro"/>
</dbReference>
<dbReference type="AlphaFoldDB" id="H7CD29"/>
<dbReference type="PROSITE" id="PS51003">
    <property type="entry name" value="CYTB_CTER"/>
    <property type="match status" value="1"/>
</dbReference>
<protein>
    <recommendedName>
        <fullName evidence="4 19">Cytochrome b</fullName>
    </recommendedName>
</protein>
<feature type="binding site" evidence="17">
    <location>
        <position position="195"/>
    </location>
    <ligand>
        <name>a ubiquinone</name>
        <dbReference type="ChEBI" id="CHEBI:16389"/>
    </ligand>
</feature>
<dbReference type="SUPFAM" id="SSF81648">
    <property type="entry name" value="a domain/subunit of cytochrome bc1 complex (Ubiquinol-cytochrome c reductase)"/>
    <property type="match status" value="1"/>
</dbReference>
<dbReference type="SUPFAM" id="SSF81342">
    <property type="entry name" value="Transmembrane di-heme cytochromes"/>
    <property type="match status" value="1"/>
</dbReference>
<dbReference type="InterPro" id="IPR005797">
    <property type="entry name" value="Cyt_b/b6_N"/>
</dbReference>
<evidence type="ECO:0000256" key="17">
    <source>
        <dbReference type="PIRSR" id="PIRSR038885-1"/>
    </source>
</evidence>
<dbReference type="InterPro" id="IPR005798">
    <property type="entry name" value="Cyt_b/b6_C"/>
</dbReference>
<dbReference type="InterPro" id="IPR016174">
    <property type="entry name" value="Di-haem_cyt_TM"/>
</dbReference>
<evidence type="ECO:0000256" key="3">
    <source>
        <dbReference type="ARBA" id="ARBA00011649"/>
    </source>
</evidence>
<dbReference type="InterPro" id="IPR036150">
    <property type="entry name" value="Cyt_b/b6_C_sf"/>
</dbReference>
<reference evidence="22" key="1">
    <citation type="journal article" date="2012" name="Genome">
        <title>Novel gene rearrangements in the mitochondrial genome of a webspinner, Aposthonia japonica (Insecta: Embioptera).</title>
        <authorList>
            <person name="Komoto N."/>
            <person name="Yukuhiro K."/>
            <person name="Tomita S."/>
        </authorList>
    </citation>
    <scope>NUCLEOTIDE SEQUENCE</scope>
</reference>
<keyword evidence="15 19" id="KW-0496">Mitochondrion</keyword>
<feature type="transmembrane region" description="Helical" evidence="19">
    <location>
        <begin position="172"/>
        <end position="193"/>
    </location>
</feature>
<dbReference type="Pfam" id="PF00032">
    <property type="entry name" value="Cytochrom_B_C"/>
    <property type="match status" value="1"/>
</dbReference>
<keyword evidence="6 18" id="KW-0349">Heme</keyword>
<accession>H7CD29</accession>
<feature type="binding site" description="axial binding residue" evidence="18">
    <location>
        <position position="176"/>
    </location>
    <ligand>
        <name>heme b</name>
        <dbReference type="ChEBI" id="CHEBI:60344"/>
        <label>b562</label>
    </ligand>
    <ligandPart>
        <name>Fe</name>
        <dbReference type="ChEBI" id="CHEBI:18248"/>
    </ligandPart>
</feature>
<sequence>MLMMKFINNNPILFLPTPSNISLWWNLGSLLGLCLMIQIITGFILSMHYTPNIEEAFQSTSFIYRNMNNGWLMRILHSNGTSMFFICIYLHIGRNIFFNSFNLLHTWMSGTMILILLFMTAFIGYVLPWSQMSFWGATVITNLISAIPYVGHPLTNWIWGGFSINNATLNRFFSIHFILPFIIAIMAFIHLILLHNTGSNNPLGTSSNLDKSPFSHFFIIKDSTPFILTIFILTQISLINPHLLSDPDHFIIANPMITPIHIQPEWYFLFAYAILRSIPNKLGGVMALTMSIMILLIIPMLTNMNLLFYPISSLHLSSILTTFMLLTWIGMNPVEYPFIKIGQTLTYIYFMLFLTKPMISMLNYAQYKT</sequence>
<feature type="binding site" description="axial binding residue" evidence="18">
    <location>
        <position position="77"/>
    </location>
    <ligand>
        <name>heme b</name>
        <dbReference type="ChEBI" id="CHEBI:60344"/>
        <label>b562</label>
    </ligand>
    <ligandPart>
        <name>Fe</name>
        <dbReference type="ChEBI" id="CHEBI:18248"/>
    </ligandPart>
</feature>
<feature type="transmembrane region" description="Helical" evidence="19">
    <location>
        <begin position="23"/>
        <end position="50"/>
    </location>
</feature>
<feature type="binding site" description="axial binding residue" evidence="18">
    <location>
        <position position="190"/>
    </location>
    <ligand>
        <name>heme b</name>
        <dbReference type="ChEBI" id="CHEBI:60344"/>
        <label>b566</label>
    </ligand>
    <ligandPart>
        <name>Fe</name>
        <dbReference type="ChEBI" id="CHEBI:18248"/>
    </ligandPart>
</feature>
<keyword evidence="11 19" id="KW-0249">Electron transport</keyword>
<evidence type="ECO:0000256" key="6">
    <source>
        <dbReference type="ARBA" id="ARBA00022617"/>
    </source>
</evidence>
<comment type="cofactor">
    <cofactor evidence="18">
        <name>heme</name>
        <dbReference type="ChEBI" id="CHEBI:30413"/>
    </cofactor>
    <text evidence="18">Binds 2 heme groups non-covalently.</text>
</comment>
<evidence type="ECO:0000256" key="2">
    <source>
        <dbReference type="ARBA" id="ARBA00004448"/>
    </source>
</evidence>
<feature type="binding site" description="axial binding residue" evidence="18">
    <location>
        <position position="91"/>
    </location>
    <ligand>
        <name>heme b</name>
        <dbReference type="ChEBI" id="CHEBI:60344"/>
        <label>b566</label>
    </ligand>
    <ligandPart>
        <name>Fe</name>
        <dbReference type="ChEBI" id="CHEBI:18248"/>
    </ligandPart>
</feature>
<evidence type="ECO:0000256" key="7">
    <source>
        <dbReference type="ARBA" id="ARBA00022660"/>
    </source>
</evidence>
<comment type="subcellular location">
    <subcellularLocation>
        <location evidence="2">Mitochondrion inner membrane</location>
        <topology evidence="2">Multi-pass membrane protein</topology>
    </subcellularLocation>
</comment>
<feature type="transmembrane region" description="Helical" evidence="19">
    <location>
        <begin position="134"/>
        <end position="152"/>
    </location>
</feature>
<proteinExistence type="inferred from homology"/>
<keyword evidence="14" id="KW-0830">Ubiquinone</keyword>
<evidence type="ECO:0000256" key="12">
    <source>
        <dbReference type="ARBA" id="ARBA00022989"/>
    </source>
</evidence>
<evidence type="ECO:0000256" key="18">
    <source>
        <dbReference type="PIRSR" id="PIRSR038885-2"/>
    </source>
</evidence>
<dbReference type="GO" id="GO:0046872">
    <property type="term" value="F:metal ion binding"/>
    <property type="evidence" value="ECO:0007669"/>
    <property type="project" value="UniProtKB-UniRule"/>
</dbReference>
<dbReference type="GO" id="GO:0005743">
    <property type="term" value="C:mitochondrial inner membrane"/>
    <property type="evidence" value="ECO:0007669"/>
    <property type="project" value="UniProtKB-SubCell"/>
</dbReference>
<feature type="transmembrane region" description="Helical" evidence="19">
    <location>
        <begin position="347"/>
        <end position="367"/>
    </location>
</feature>
<feature type="transmembrane region" description="Helical" evidence="19">
    <location>
        <begin position="71"/>
        <end position="92"/>
    </location>
</feature>
<evidence type="ECO:0000256" key="14">
    <source>
        <dbReference type="ARBA" id="ARBA00023075"/>
    </source>
</evidence>
<keyword evidence="13 18" id="KW-0408">Iron</keyword>
<comment type="cofactor">
    <cofactor evidence="19">
        <name>heme b</name>
        <dbReference type="ChEBI" id="CHEBI:60344"/>
    </cofactor>
    <text evidence="19">Binds 2 heme groups non-covalently.</text>
</comment>
<evidence type="ECO:0000256" key="16">
    <source>
        <dbReference type="ARBA" id="ARBA00023136"/>
    </source>
</evidence>
<keyword evidence="9 18" id="KW-0479">Metal-binding</keyword>
<comment type="function">
    <text evidence="1 19">Component of the ubiquinol-cytochrome c reductase complex (complex III or cytochrome b-c1 complex) that is part of the mitochondrial respiratory chain. The b-c1 complex mediates electron transfer from ubiquinol to cytochrome c. Contributes to the generation of a proton gradient across the mitochondrial membrane that is then used for ATP synthesis.</text>
</comment>
<name>H7CD29_9NEOP</name>
<dbReference type="GO" id="GO:0006122">
    <property type="term" value="P:mitochondrial electron transport, ubiquinol to cytochrome c"/>
    <property type="evidence" value="ECO:0007669"/>
    <property type="project" value="TreeGrafter"/>
</dbReference>
<evidence type="ECO:0000256" key="13">
    <source>
        <dbReference type="ARBA" id="ARBA00023004"/>
    </source>
</evidence>
<dbReference type="CDD" id="cd00284">
    <property type="entry name" value="Cytochrome_b_N"/>
    <property type="match status" value="1"/>
</dbReference>
<keyword evidence="8 19" id="KW-0812">Transmembrane</keyword>
<evidence type="ECO:0000256" key="4">
    <source>
        <dbReference type="ARBA" id="ARBA00013531"/>
    </source>
</evidence>
<dbReference type="InterPro" id="IPR048259">
    <property type="entry name" value="Cytochrome_b_N_euk/bac"/>
</dbReference>
<evidence type="ECO:0000256" key="19">
    <source>
        <dbReference type="RuleBase" id="RU362117"/>
    </source>
</evidence>
<feature type="transmembrane region" description="Helical" evidence="19">
    <location>
        <begin position="214"/>
        <end position="236"/>
    </location>
</feature>
<evidence type="ECO:0000313" key="22">
    <source>
        <dbReference type="EMBL" id="BAL70376.1"/>
    </source>
</evidence>
<dbReference type="PROSITE" id="PS51002">
    <property type="entry name" value="CYTB_NTER"/>
    <property type="match status" value="1"/>
</dbReference>
<evidence type="ECO:0000256" key="15">
    <source>
        <dbReference type="ARBA" id="ARBA00023128"/>
    </source>
</evidence>
<organism evidence="22">
    <name type="scientific">Aposthonia japonica</name>
    <dbReference type="NCBI Taxonomy" id="911381"/>
    <lineage>
        <taxon>Eukaryota</taxon>
        <taxon>Metazoa</taxon>
        <taxon>Ecdysozoa</taxon>
        <taxon>Arthropoda</taxon>
        <taxon>Hexapoda</taxon>
        <taxon>Insecta</taxon>
        <taxon>Pterygota</taxon>
        <taxon>Neoptera</taxon>
        <taxon>Polyneoptera</taxon>
        <taxon>Embioptera</taxon>
        <taxon>Oligotomidae</taxon>
        <taxon>Aposthonia</taxon>
    </lineage>
</organism>
<dbReference type="InterPro" id="IPR030689">
    <property type="entry name" value="Cytochrome_b"/>
</dbReference>
<evidence type="ECO:0000256" key="9">
    <source>
        <dbReference type="ARBA" id="ARBA00022723"/>
    </source>
</evidence>
<geneLocation type="mitochondrion" evidence="22"/>
<dbReference type="Gene3D" id="1.20.810.10">
    <property type="entry name" value="Cytochrome Bc1 Complex, Chain C"/>
    <property type="match status" value="1"/>
</dbReference>
<evidence type="ECO:0000256" key="8">
    <source>
        <dbReference type="ARBA" id="ARBA00022692"/>
    </source>
</evidence>